<dbReference type="Pfam" id="PF00194">
    <property type="entry name" value="Carb_anhydrase"/>
    <property type="match status" value="1"/>
</dbReference>
<comment type="similarity">
    <text evidence="2 8">Belongs to the alpha-carbonic anhydrase family.</text>
</comment>
<dbReference type="PANTHER" id="PTHR18952">
    <property type="entry name" value="CARBONIC ANHYDRASE"/>
    <property type="match status" value="1"/>
</dbReference>
<evidence type="ECO:0000256" key="9">
    <source>
        <dbReference type="SAM" id="Phobius"/>
    </source>
</evidence>
<evidence type="ECO:0000256" key="6">
    <source>
        <dbReference type="ARBA" id="ARBA00023239"/>
    </source>
</evidence>
<evidence type="ECO:0000256" key="4">
    <source>
        <dbReference type="ARBA" id="ARBA00022723"/>
    </source>
</evidence>
<keyword evidence="9" id="KW-0812">Transmembrane</keyword>
<name>A0ABN8STI0_9CNID</name>
<evidence type="ECO:0000259" key="10">
    <source>
        <dbReference type="PROSITE" id="PS51144"/>
    </source>
</evidence>
<dbReference type="EC" id="4.2.1.1" evidence="3 8"/>
<keyword evidence="5 8" id="KW-0862">Zinc</keyword>
<dbReference type="SMART" id="SM01057">
    <property type="entry name" value="Carb_anhydrase"/>
    <property type="match status" value="1"/>
</dbReference>
<dbReference type="PROSITE" id="PS00162">
    <property type="entry name" value="ALPHA_CA_1"/>
    <property type="match status" value="1"/>
</dbReference>
<reference evidence="11 12" key="1">
    <citation type="submission" date="2022-05" db="EMBL/GenBank/DDBJ databases">
        <authorList>
            <consortium name="Genoscope - CEA"/>
            <person name="William W."/>
        </authorList>
    </citation>
    <scope>NUCLEOTIDE SEQUENCE [LARGE SCALE GENOMIC DNA]</scope>
</reference>
<comment type="catalytic activity">
    <reaction evidence="7 8">
        <text>hydrogencarbonate + H(+) = CO2 + H2O</text>
        <dbReference type="Rhea" id="RHEA:10748"/>
        <dbReference type="ChEBI" id="CHEBI:15377"/>
        <dbReference type="ChEBI" id="CHEBI:15378"/>
        <dbReference type="ChEBI" id="CHEBI:16526"/>
        <dbReference type="ChEBI" id="CHEBI:17544"/>
        <dbReference type="EC" id="4.2.1.1"/>
    </reaction>
</comment>
<dbReference type="InterPro" id="IPR001148">
    <property type="entry name" value="CA_dom"/>
</dbReference>
<dbReference type="EMBL" id="CALNXI010004014">
    <property type="protein sequence ID" value="CAH3194874.1"/>
    <property type="molecule type" value="Genomic_DNA"/>
</dbReference>
<feature type="transmembrane region" description="Helical" evidence="9">
    <location>
        <begin position="255"/>
        <end position="271"/>
    </location>
</feature>
<evidence type="ECO:0000256" key="3">
    <source>
        <dbReference type="ARBA" id="ARBA00012925"/>
    </source>
</evidence>
<feature type="domain" description="Alpha-carbonic anhydrase" evidence="10">
    <location>
        <begin position="5"/>
        <end position="304"/>
    </location>
</feature>
<evidence type="ECO:0000313" key="11">
    <source>
        <dbReference type="EMBL" id="CAH3194874.1"/>
    </source>
</evidence>
<dbReference type="InterPro" id="IPR036398">
    <property type="entry name" value="CA_dom_sf"/>
</dbReference>
<dbReference type="Proteomes" id="UP001159427">
    <property type="component" value="Unassembled WGS sequence"/>
</dbReference>
<sequence>MNNVSECVYLDQTGYGPDDWHIVWKHCSGRAQSPINIRTNTAQNDPHLGGLRFTSDKENGKVSGKLTNNGHAPTLAISKVKGTALMTGGPLGDDVYKLEQFHFHFGCKKDQGSEHTVNGDSYSGELHLVTYNTKYPDFSTAADKEDGLSVIGIFLKGKEDDDDNDDDDDDDDDDDIENPELRVLACKMRRIQMAGASVAVEKVSLYNLIPELEDLSKASFYSYKGSLTTPPCYESVRWIVLKTPIDASKKDVRTFFTWISIYFIIVLFLQLRAMRRLRDHEEHSICNNFRLPQPLNGRIVTKYEG</sequence>
<evidence type="ECO:0000256" key="1">
    <source>
        <dbReference type="ARBA" id="ARBA00002904"/>
    </source>
</evidence>
<dbReference type="SUPFAM" id="SSF51069">
    <property type="entry name" value="Carbonic anhydrase"/>
    <property type="match status" value="1"/>
</dbReference>
<evidence type="ECO:0000256" key="2">
    <source>
        <dbReference type="ARBA" id="ARBA00010718"/>
    </source>
</evidence>
<dbReference type="PROSITE" id="PS51144">
    <property type="entry name" value="ALPHA_CA_2"/>
    <property type="match status" value="1"/>
</dbReference>
<organism evidence="11 12">
    <name type="scientific">Porites evermanni</name>
    <dbReference type="NCBI Taxonomy" id="104178"/>
    <lineage>
        <taxon>Eukaryota</taxon>
        <taxon>Metazoa</taxon>
        <taxon>Cnidaria</taxon>
        <taxon>Anthozoa</taxon>
        <taxon>Hexacorallia</taxon>
        <taxon>Scleractinia</taxon>
        <taxon>Fungiina</taxon>
        <taxon>Poritidae</taxon>
        <taxon>Porites</taxon>
    </lineage>
</organism>
<proteinExistence type="inferred from homology"/>
<dbReference type="PANTHER" id="PTHR18952:SF265">
    <property type="entry name" value="CARBONIC ANHYDRASE"/>
    <property type="match status" value="1"/>
</dbReference>
<keyword evidence="12" id="KW-1185">Reference proteome</keyword>
<comment type="caution">
    <text evidence="11">The sequence shown here is derived from an EMBL/GenBank/DDBJ whole genome shotgun (WGS) entry which is preliminary data.</text>
</comment>
<protein>
    <recommendedName>
        <fullName evidence="3 8">Carbonic anhydrase</fullName>
        <ecNumber evidence="3 8">4.2.1.1</ecNumber>
    </recommendedName>
</protein>
<accession>A0ABN8STI0</accession>
<evidence type="ECO:0000256" key="7">
    <source>
        <dbReference type="ARBA" id="ARBA00048348"/>
    </source>
</evidence>
<keyword evidence="9" id="KW-0472">Membrane</keyword>
<dbReference type="InterPro" id="IPR018338">
    <property type="entry name" value="Carbonic_anhydrase_a-class_CS"/>
</dbReference>
<evidence type="ECO:0000313" key="12">
    <source>
        <dbReference type="Proteomes" id="UP001159427"/>
    </source>
</evidence>
<dbReference type="InterPro" id="IPR023561">
    <property type="entry name" value="Carbonic_anhydrase_a-class"/>
</dbReference>
<evidence type="ECO:0000256" key="8">
    <source>
        <dbReference type="RuleBase" id="RU367011"/>
    </source>
</evidence>
<comment type="function">
    <text evidence="1 8">Reversible hydration of carbon dioxide.</text>
</comment>
<keyword evidence="4 8" id="KW-0479">Metal-binding</keyword>
<comment type="cofactor">
    <cofactor evidence="8">
        <name>Zn(2+)</name>
        <dbReference type="ChEBI" id="CHEBI:29105"/>
    </cofactor>
</comment>
<gene>
    <name evidence="11" type="ORF">PEVE_00028911</name>
</gene>
<keyword evidence="6 8" id="KW-0456">Lyase</keyword>
<keyword evidence="9" id="KW-1133">Transmembrane helix</keyword>
<dbReference type="Gene3D" id="3.10.200.10">
    <property type="entry name" value="Alpha carbonic anhydrase"/>
    <property type="match status" value="1"/>
</dbReference>
<evidence type="ECO:0000256" key="5">
    <source>
        <dbReference type="ARBA" id="ARBA00022833"/>
    </source>
</evidence>
<dbReference type="CDD" id="cd00326">
    <property type="entry name" value="alpha_CA"/>
    <property type="match status" value="1"/>
</dbReference>